<dbReference type="Pfam" id="PF13361">
    <property type="entry name" value="UvrD_C"/>
    <property type="match status" value="1"/>
</dbReference>
<keyword evidence="5" id="KW-0413">Isomerase</keyword>
<name>A0ABQ1GGM0_9BACL</name>
<dbReference type="InterPro" id="IPR014016">
    <property type="entry name" value="UvrD-like_ATP-bd"/>
</dbReference>
<sequence>MGQGEPRYSLLLFVSDVEEGLFEDVVDRVRCGIKVWLFAMDSLEALEKTAEWQHLKKAGMLRWWEVPFQSNFAGIRAQFVDGQVTDSVLYEYLCRETDFNREQYEVEHSDPKAHLLVTAGAGTGKTTVLIDRLLFLCHTDPEFSFDSTVMITFTNLASLEMRKRLGKRLMTYFEVTRNPRYLGWLDETRDLFLSTIHSFAKTLLEEGGTAAGLPVGLQLRSFREQKNRWIETCVDEFAEQHPEVFRSFRWIPHHQLVHALLRIHEAVENRSLTLEELSTLEWGEDESGFHHLVQYVLVQLSMKLERVKEENGELELSDLIRRLSSLKGNFGLFGDRRVNHLFVDEFQDTDTVQVDLLLWMQGQWDCRVLAVGDVKQSIYRFRGADYTSFQQLQEGLQHRPRSVVKKGLVKNYRTIRPLLEEMSPLFENWGRRVKGFMYERKDQLEGMNRGDGPGLILKDLKLKATFRELLGELQGTDTCILVRSNREVEEMIKQLEEWGFFCEGGIQGNFFRSLPVRELYLLVSLLTRPVTPSLAYAFHCSSFGAGELGNSLILKDFHPDHPSFLTLWEKHPESRWVRELRKQALEQPILPLLRKAVREIRPQDRLACRLYQEWVRRFPDRDPADFQKEAVTRRLEYEAGLDHLFFLLQREFTDAVATPARVERMLRLHILTDREESPVTIAAEKREHRFRCMTVHMAKGLEFDYVILPRTDFAFTVAGRPQVWLAREGERWKLGYRLGLDTRTIRNSLFEDLRHQEEEETRGEETRLLYVAMTRAVQGLYVHVSETLSDSSKVNRWVDLLRGGKKSVAVR</sequence>
<accession>A0ABQ1GGM0</accession>
<feature type="binding site" evidence="9">
    <location>
        <begin position="119"/>
        <end position="126"/>
    </location>
    <ligand>
        <name>ATP</name>
        <dbReference type="ChEBI" id="CHEBI:30616"/>
    </ligand>
</feature>
<dbReference type="EMBL" id="BMEX01000004">
    <property type="protein sequence ID" value="GGA43268.1"/>
    <property type="molecule type" value="Genomic_DNA"/>
</dbReference>
<keyword evidence="2 9" id="KW-0378">Hydrolase</keyword>
<gene>
    <name evidence="11" type="primary">rep</name>
    <name evidence="11" type="ORF">GCM10007416_15420</name>
</gene>
<dbReference type="PANTHER" id="PTHR11070">
    <property type="entry name" value="UVRD / RECB / PCRA DNA HELICASE FAMILY MEMBER"/>
    <property type="match status" value="1"/>
</dbReference>
<dbReference type="Pfam" id="PF00580">
    <property type="entry name" value="UvrD-helicase"/>
    <property type="match status" value="1"/>
</dbReference>
<keyword evidence="1 9" id="KW-0547">Nucleotide-binding</keyword>
<keyword evidence="12" id="KW-1185">Reference proteome</keyword>
<evidence type="ECO:0000256" key="2">
    <source>
        <dbReference type="ARBA" id="ARBA00022801"/>
    </source>
</evidence>
<dbReference type="EC" id="5.6.2.4" evidence="7"/>
<evidence type="ECO:0000256" key="4">
    <source>
        <dbReference type="ARBA" id="ARBA00022840"/>
    </source>
</evidence>
<dbReference type="InterPro" id="IPR000212">
    <property type="entry name" value="DNA_helicase_UvrD/REP"/>
</dbReference>
<evidence type="ECO:0000256" key="8">
    <source>
        <dbReference type="ARBA" id="ARBA00048988"/>
    </source>
</evidence>
<dbReference type="PANTHER" id="PTHR11070:SF2">
    <property type="entry name" value="ATP-DEPENDENT DNA HELICASE SRS2"/>
    <property type="match status" value="1"/>
</dbReference>
<evidence type="ECO:0000259" key="10">
    <source>
        <dbReference type="PROSITE" id="PS51198"/>
    </source>
</evidence>
<comment type="caution">
    <text evidence="11">The sequence shown here is derived from an EMBL/GenBank/DDBJ whole genome shotgun (WGS) entry which is preliminary data.</text>
</comment>
<evidence type="ECO:0000313" key="11">
    <source>
        <dbReference type="EMBL" id="GGA43268.1"/>
    </source>
</evidence>
<proteinExistence type="predicted"/>
<keyword evidence="3 9" id="KW-0347">Helicase</keyword>
<dbReference type="Gene3D" id="3.40.50.300">
    <property type="entry name" value="P-loop containing nucleotide triphosphate hydrolases"/>
    <property type="match status" value="3"/>
</dbReference>
<comment type="catalytic activity">
    <reaction evidence="6">
        <text>Couples ATP hydrolysis with the unwinding of duplex DNA by translocating in the 3'-5' direction.</text>
        <dbReference type="EC" id="5.6.2.4"/>
    </reaction>
</comment>
<evidence type="ECO:0000256" key="9">
    <source>
        <dbReference type="PROSITE-ProRule" id="PRU00560"/>
    </source>
</evidence>
<dbReference type="SUPFAM" id="SSF52540">
    <property type="entry name" value="P-loop containing nucleoside triphosphate hydrolases"/>
    <property type="match status" value="1"/>
</dbReference>
<protein>
    <recommendedName>
        <fullName evidence="7">DNA 3'-5' helicase</fullName>
        <ecNumber evidence="7">5.6.2.4</ecNumber>
    </recommendedName>
</protein>
<dbReference type="Gene3D" id="1.10.486.10">
    <property type="entry name" value="PCRA, domain 4"/>
    <property type="match status" value="1"/>
</dbReference>
<evidence type="ECO:0000256" key="7">
    <source>
        <dbReference type="ARBA" id="ARBA00034808"/>
    </source>
</evidence>
<dbReference type="RefSeq" id="WP_188431553.1">
    <property type="nucleotide sequence ID" value="NZ_BMEX01000004.1"/>
</dbReference>
<dbReference type="PROSITE" id="PS51198">
    <property type="entry name" value="UVRD_HELICASE_ATP_BIND"/>
    <property type="match status" value="1"/>
</dbReference>
<feature type="domain" description="UvrD-like helicase ATP-binding" evidence="10">
    <location>
        <begin position="98"/>
        <end position="415"/>
    </location>
</feature>
<comment type="catalytic activity">
    <reaction evidence="8">
        <text>ATP + H2O = ADP + phosphate + H(+)</text>
        <dbReference type="Rhea" id="RHEA:13065"/>
        <dbReference type="ChEBI" id="CHEBI:15377"/>
        <dbReference type="ChEBI" id="CHEBI:15378"/>
        <dbReference type="ChEBI" id="CHEBI:30616"/>
        <dbReference type="ChEBI" id="CHEBI:43474"/>
        <dbReference type="ChEBI" id="CHEBI:456216"/>
        <dbReference type="EC" id="5.6.2.4"/>
    </reaction>
</comment>
<evidence type="ECO:0000256" key="5">
    <source>
        <dbReference type="ARBA" id="ARBA00023235"/>
    </source>
</evidence>
<keyword evidence="4 9" id="KW-0067">ATP-binding</keyword>
<dbReference type="GO" id="GO:0004386">
    <property type="term" value="F:helicase activity"/>
    <property type="evidence" value="ECO:0007669"/>
    <property type="project" value="UniProtKB-KW"/>
</dbReference>
<evidence type="ECO:0000256" key="6">
    <source>
        <dbReference type="ARBA" id="ARBA00034617"/>
    </source>
</evidence>
<dbReference type="InterPro" id="IPR014017">
    <property type="entry name" value="DNA_helicase_UvrD-like_C"/>
</dbReference>
<evidence type="ECO:0000256" key="3">
    <source>
        <dbReference type="ARBA" id="ARBA00022806"/>
    </source>
</evidence>
<reference evidence="12" key="1">
    <citation type="journal article" date="2019" name="Int. J. Syst. Evol. Microbiol.">
        <title>The Global Catalogue of Microorganisms (GCM) 10K type strain sequencing project: providing services to taxonomists for standard genome sequencing and annotation.</title>
        <authorList>
            <consortium name="The Broad Institute Genomics Platform"/>
            <consortium name="The Broad Institute Genome Sequencing Center for Infectious Disease"/>
            <person name="Wu L."/>
            <person name="Ma J."/>
        </authorList>
    </citation>
    <scope>NUCLEOTIDE SEQUENCE [LARGE SCALE GENOMIC DNA]</scope>
    <source>
        <strain evidence="12">CGMCC 1.12404</strain>
    </source>
</reference>
<evidence type="ECO:0000256" key="1">
    <source>
        <dbReference type="ARBA" id="ARBA00022741"/>
    </source>
</evidence>
<organism evidence="11 12">
    <name type="scientific">Kroppenstedtia guangzhouensis</name>
    <dbReference type="NCBI Taxonomy" id="1274356"/>
    <lineage>
        <taxon>Bacteria</taxon>
        <taxon>Bacillati</taxon>
        <taxon>Bacillota</taxon>
        <taxon>Bacilli</taxon>
        <taxon>Bacillales</taxon>
        <taxon>Thermoactinomycetaceae</taxon>
        <taxon>Kroppenstedtia</taxon>
    </lineage>
</organism>
<evidence type="ECO:0000313" key="12">
    <source>
        <dbReference type="Proteomes" id="UP000617979"/>
    </source>
</evidence>
<dbReference type="InterPro" id="IPR027417">
    <property type="entry name" value="P-loop_NTPase"/>
</dbReference>
<dbReference type="Proteomes" id="UP000617979">
    <property type="component" value="Unassembled WGS sequence"/>
</dbReference>